<evidence type="ECO:0000313" key="1">
    <source>
        <dbReference type="EMBL" id="RGD76434.1"/>
    </source>
</evidence>
<dbReference type="AlphaFoldDB" id="A0A3E3E497"/>
<organism evidence="1 2">
    <name type="scientific">Thomasclavelia ramosa</name>
    <dbReference type="NCBI Taxonomy" id="1547"/>
    <lineage>
        <taxon>Bacteria</taxon>
        <taxon>Bacillati</taxon>
        <taxon>Bacillota</taxon>
        <taxon>Erysipelotrichia</taxon>
        <taxon>Erysipelotrichales</taxon>
        <taxon>Coprobacillaceae</taxon>
        <taxon>Thomasclavelia</taxon>
    </lineage>
</organism>
<dbReference type="EMBL" id="QUSL01000072">
    <property type="protein sequence ID" value="RGD76434.1"/>
    <property type="molecule type" value="Genomic_DNA"/>
</dbReference>
<name>A0A3E3E497_9FIRM</name>
<sequence length="96" mass="11398">MTNLHYQYNDKTHSLNHGKIEKGYNAFHIHASYDLLEHTYDDIIIEGEAKYNENAAFIDIAERYTDKKQFLLQIETINLTIYLSMSHIQIINFLFE</sequence>
<protein>
    <submittedName>
        <fullName evidence="1">Uncharacterized protein</fullName>
    </submittedName>
</protein>
<dbReference type="RefSeq" id="WP_050816941.1">
    <property type="nucleotide sequence ID" value="NZ_BAABXX010000001.1"/>
</dbReference>
<reference evidence="1 2" key="1">
    <citation type="submission" date="2018-08" db="EMBL/GenBank/DDBJ databases">
        <title>A genome reference for cultivated species of the human gut microbiota.</title>
        <authorList>
            <person name="Zou Y."/>
            <person name="Xue W."/>
            <person name="Luo G."/>
        </authorList>
    </citation>
    <scope>NUCLEOTIDE SEQUENCE [LARGE SCALE GENOMIC DNA]</scope>
    <source>
        <strain evidence="1 2">OM06-4</strain>
    </source>
</reference>
<gene>
    <name evidence="1" type="ORF">DXB93_18755</name>
</gene>
<accession>A0A3E3E497</accession>
<evidence type="ECO:0000313" key="2">
    <source>
        <dbReference type="Proteomes" id="UP000261032"/>
    </source>
</evidence>
<dbReference type="Proteomes" id="UP000261032">
    <property type="component" value="Unassembled WGS sequence"/>
</dbReference>
<proteinExistence type="predicted"/>
<comment type="caution">
    <text evidence="1">The sequence shown here is derived from an EMBL/GenBank/DDBJ whole genome shotgun (WGS) entry which is preliminary data.</text>
</comment>